<dbReference type="SUPFAM" id="SSF53335">
    <property type="entry name" value="S-adenosyl-L-methionine-dependent methyltransferases"/>
    <property type="match status" value="1"/>
</dbReference>
<name>A0AB39QSB7_9ACTN</name>
<gene>
    <name evidence="1" type="ORF">AB5J52_24805</name>
</gene>
<dbReference type="GO" id="GO:0102208">
    <property type="term" value="F:2-polyprenyl-6-hydroxyphenol methylase activity"/>
    <property type="evidence" value="ECO:0007669"/>
    <property type="project" value="UniProtKB-EC"/>
</dbReference>
<dbReference type="RefSeq" id="WP_369223930.1">
    <property type="nucleotide sequence ID" value="NZ_CP163441.1"/>
</dbReference>
<dbReference type="InterPro" id="IPR029063">
    <property type="entry name" value="SAM-dependent_MTases_sf"/>
</dbReference>
<dbReference type="GO" id="GO:0032259">
    <property type="term" value="P:methylation"/>
    <property type="evidence" value="ECO:0007669"/>
    <property type="project" value="UniProtKB-KW"/>
</dbReference>
<dbReference type="Pfam" id="PF13489">
    <property type="entry name" value="Methyltransf_23"/>
    <property type="match status" value="1"/>
</dbReference>
<dbReference type="EMBL" id="CP163441">
    <property type="protein sequence ID" value="XDQ45213.1"/>
    <property type="molecule type" value="Genomic_DNA"/>
</dbReference>
<dbReference type="AlphaFoldDB" id="A0AB39QSB7"/>
<dbReference type="GO" id="GO:0017000">
    <property type="term" value="P:antibiotic biosynthetic process"/>
    <property type="evidence" value="ECO:0007669"/>
    <property type="project" value="UniProtKB-ARBA"/>
</dbReference>
<dbReference type="EC" id="2.1.1.64" evidence="1"/>
<organism evidence="1">
    <name type="scientific">Streptomyces sp. R39</name>
    <dbReference type="NCBI Taxonomy" id="3238631"/>
    <lineage>
        <taxon>Bacteria</taxon>
        <taxon>Bacillati</taxon>
        <taxon>Actinomycetota</taxon>
        <taxon>Actinomycetes</taxon>
        <taxon>Kitasatosporales</taxon>
        <taxon>Streptomycetaceae</taxon>
        <taxon>Streptomyces</taxon>
    </lineage>
</organism>
<reference evidence="1" key="1">
    <citation type="submission" date="2024-07" db="EMBL/GenBank/DDBJ databases">
        <authorList>
            <person name="Yu S.T."/>
        </authorList>
    </citation>
    <scope>NUCLEOTIDE SEQUENCE</scope>
    <source>
        <strain evidence="1">R39</strain>
    </source>
</reference>
<keyword evidence="1" id="KW-0489">Methyltransferase</keyword>
<protein>
    <submittedName>
        <fullName evidence="1">Class I SAM-dependent methyltransferase</fullName>
        <ecNumber evidence="1">2.1.1.222</ecNumber>
        <ecNumber evidence="1">2.1.1.64</ecNumber>
    </submittedName>
</protein>
<dbReference type="PANTHER" id="PTHR43861:SF1">
    <property type="entry name" value="TRANS-ACONITATE 2-METHYLTRANSFERASE"/>
    <property type="match status" value="1"/>
</dbReference>
<dbReference type="CDD" id="cd02440">
    <property type="entry name" value="AdoMet_MTases"/>
    <property type="match status" value="1"/>
</dbReference>
<sequence length="266" mass="29493">MAKPTMGELQEQAHDVGHDYAKGSPHIQHHSIRQKVVAEIHRVLSGILDRNGRCRVLELGAGHGTFTEHLVATGAEVEVTEMSAPSAAALRRRFRHNPQVTVVEDREGTAVLDGPALDAVVAISVLHHIPDYLGTVERLIGRIAPGGAFLTFQDPLWYPRRSKMSMSIDRNAYMLWRIGQGGLRSGAATRIRRLRGIYDESKAADMAEYHVVRQGVDEEALRALFADGFQQTNLHRYWSTQSGLLQAFGERLAPPSTFGCVAELRR</sequence>
<evidence type="ECO:0000313" key="1">
    <source>
        <dbReference type="EMBL" id="XDQ45213.1"/>
    </source>
</evidence>
<dbReference type="PANTHER" id="PTHR43861">
    <property type="entry name" value="TRANS-ACONITATE 2-METHYLTRANSFERASE-RELATED"/>
    <property type="match status" value="1"/>
</dbReference>
<keyword evidence="1" id="KW-0808">Transferase</keyword>
<dbReference type="EC" id="2.1.1.222" evidence="1"/>
<accession>A0AB39QSB7</accession>
<dbReference type="Gene3D" id="3.40.50.150">
    <property type="entry name" value="Vaccinia Virus protein VP39"/>
    <property type="match status" value="1"/>
</dbReference>
<proteinExistence type="predicted"/>
<dbReference type="GO" id="GO:0061542">
    <property type="term" value="F:3-demethylubiquinol 3-O-methyltransferase activity"/>
    <property type="evidence" value="ECO:0007669"/>
    <property type="project" value="UniProtKB-EC"/>
</dbReference>